<keyword evidence="4" id="KW-0804">Transcription</keyword>
<dbReference type="Pfam" id="PF00126">
    <property type="entry name" value="HTH_1"/>
    <property type="match status" value="1"/>
</dbReference>
<evidence type="ECO:0000256" key="1">
    <source>
        <dbReference type="ARBA" id="ARBA00009437"/>
    </source>
</evidence>
<evidence type="ECO:0000313" key="8">
    <source>
        <dbReference type="Proteomes" id="UP000325161"/>
    </source>
</evidence>
<dbReference type="PRINTS" id="PR00039">
    <property type="entry name" value="HTHLYSR"/>
</dbReference>
<evidence type="ECO:0000256" key="5">
    <source>
        <dbReference type="SAM" id="MobiDB-lite"/>
    </source>
</evidence>
<dbReference type="Proteomes" id="UP000325161">
    <property type="component" value="Chromosome"/>
</dbReference>
<keyword evidence="2" id="KW-0805">Transcription regulation</keyword>
<dbReference type="PROSITE" id="PS50931">
    <property type="entry name" value="HTH_LYSR"/>
    <property type="match status" value="1"/>
</dbReference>
<evidence type="ECO:0000313" key="7">
    <source>
        <dbReference type="EMBL" id="QEI04702.1"/>
    </source>
</evidence>
<sequence length="319" mass="35452">MDLRHLRYFVAVAEESHFGRAAKRLHVSQPPVSLAIREMETELGLLLFERTSRRTALTPVGQELLRDARAVLARLDAMEEHARRAATGQIGSLALGFISLANYSFLPSTYQRFHEAFPGIKISLSESTSDVILAELEKETLDIGYVFAPVASPTLSYRPLLRERLIVALPECHPLATRDRVPMKSLADENFLIFPRQFSPLVFDTIVGFCAQHGFSPRIAQEARQMQTIVSLVSGGSGVALVPDCLRHLKREGVVYRQMAGSAPNIETGIAWRKLDDSRIVRAFLEHLPRAGKAETGRQGTREDLPGNTPTTTPPLEEM</sequence>
<dbReference type="SUPFAM" id="SSF46785">
    <property type="entry name" value="Winged helix' DNA-binding domain"/>
    <property type="match status" value="1"/>
</dbReference>
<evidence type="ECO:0000256" key="3">
    <source>
        <dbReference type="ARBA" id="ARBA00023125"/>
    </source>
</evidence>
<dbReference type="EMBL" id="CP043046">
    <property type="protein sequence ID" value="QEI04702.1"/>
    <property type="molecule type" value="Genomic_DNA"/>
</dbReference>
<comment type="similarity">
    <text evidence="1">Belongs to the LysR transcriptional regulatory family.</text>
</comment>
<accession>A0A5C0ARF6</accession>
<dbReference type="InterPro" id="IPR036390">
    <property type="entry name" value="WH_DNA-bd_sf"/>
</dbReference>
<dbReference type="GO" id="GO:0003700">
    <property type="term" value="F:DNA-binding transcription factor activity"/>
    <property type="evidence" value="ECO:0007669"/>
    <property type="project" value="InterPro"/>
</dbReference>
<dbReference type="PANTHER" id="PTHR30346:SF0">
    <property type="entry name" value="HCA OPERON TRANSCRIPTIONAL ACTIVATOR HCAR"/>
    <property type="match status" value="1"/>
</dbReference>
<dbReference type="AlphaFoldDB" id="A0A5C0ARF6"/>
<dbReference type="Pfam" id="PF03466">
    <property type="entry name" value="LysR_substrate"/>
    <property type="match status" value="1"/>
</dbReference>
<gene>
    <name evidence="7" type="ORF">FXN63_01730</name>
</gene>
<dbReference type="InterPro" id="IPR036388">
    <property type="entry name" value="WH-like_DNA-bd_sf"/>
</dbReference>
<proteinExistence type="inferred from homology"/>
<dbReference type="InterPro" id="IPR000847">
    <property type="entry name" value="LysR_HTH_N"/>
</dbReference>
<dbReference type="InterPro" id="IPR005119">
    <property type="entry name" value="LysR_subst-bd"/>
</dbReference>
<feature type="domain" description="HTH lysR-type" evidence="6">
    <location>
        <begin position="1"/>
        <end position="58"/>
    </location>
</feature>
<protein>
    <submittedName>
        <fullName evidence="7">LysR family transcriptional regulator</fullName>
    </submittedName>
</protein>
<organism evidence="7 8">
    <name type="scientific">Pigmentiphaga aceris</name>
    <dbReference type="NCBI Taxonomy" id="1940612"/>
    <lineage>
        <taxon>Bacteria</taxon>
        <taxon>Pseudomonadati</taxon>
        <taxon>Pseudomonadota</taxon>
        <taxon>Betaproteobacteria</taxon>
        <taxon>Burkholderiales</taxon>
        <taxon>Alcaligenaceae</taxon>
        <taxon>Pigmentiphaga</taxon>
    </lineage>
</organism>
<dbReference type="GO" id="GO:0003677">
    <property type="term" value="F:DNA binding"/>
    <property type="evidence" value="ECO:0007669"/>
    <property type="project" value="UniProtKB-KW"/>
</dbReference>
<dbReference type="CDD" id="cd08414">
    <property type="entry name" value="PBP2_LTTR_aromatics_like"/>
    <property type="match status" value="1"/>
</dbReference>
<evidence type="ECO:0000256" key="4">
    <source>
        <dbReference type="ARBA" id="ARBA00023163"/>
    </source>
</evidence>
<feature type="compositionally biased region" description="Low complexity" evidence="5">
    <location>
        <begin position="309"/>
        <end position="319"/>
    </location>
</feature>
<dbReference type="RefSeq" id="WP_148812261.1">
    <property type="nucleotide sequence ID" value="NZ_CP043046.1"/>
</dbReference>
<dbReference type="Gene3D" id="3.40.190.10">
    <property type="entry name" value="Periplasmic binding protein-like II"/>
    <property type="match status" value="2"/>
</dbReference>
<reference evidence="7 8" key="1">
    <citation type="submission" date="2019-08" db="EMBL/GenBank/DDBJ databases">
        <title>Amphibian skin-associated Pigmentiphaga: genome sequence and occurrence across geography and hosts.</title>
        <authorList>
            <person name="Bletz M.C."/>
            <person name="Bunk B."/>
            <person name="Sproeer C."/>
            <person name="Biwer P."/>
            <person name="Reiter S."/>
            <person name="Rabemananjara F.C.E."/>
            <person name="Schulz S."/>
            <person name="Overmann J."/>
            <person name="Vences M."/>
        </authorList>
    </citation>
    <scope>NUCLEOTIDE SEQUENCE [LARGE SCALE GENOMIC DNA]</scope>
    <source>
        <strain evidence="7 8">Mada1488</strain>
    </source>
</reference>
<dbReference type="Gene3D" id="1.10.10.10">
    <property type="entry name" value="Winged helix-like DNA-binding domain superfamily/Winged helix DNA-binding domain"/>
    <property type="match status" value="1"/>
</dbReference>
<dbReference type="FunFam" id="1.10.10.10:FF:000001">
    <property type="entry name" value="LysR family transcriptional regulator"/>
    <property type="match status" value="1"/>
</dbReference>
<dbReference type="PANTHER" id="PTHR30346">
    <property type="entry name" value="TRANSCRIPTIONAL DUAL REGULATOR HCAR-RELATED"/>
    <property type="match status" value="1"/>
</dbReference>
<keyword evidence="8" id="KW-1185">Reference proteome</keyword>
<evidence type="ECO:0000256" key="2">
    <source>
        <dbReference type="ARBA" id="ARBA00023015"/>
    </source>
</evidence>
<dbReference type="SUPFAM" id="SSF53850">
    <property type="entry name" value="Periplasmic binding protein-like II"/>
    <property type="match status" value="1"/>
</dbReference>
<dbReference type="OrthoDB" id="9157176at2"/>
<keyword evidence="3" id="KW-0238">DNA-binding</keyword>
<evidence type="ECO:0000259" key="6">
    <source>
        <dbReference type="PROSITE" id="PS50931"/>
    </source>
</evidence>
<feature type="compositionally biased region" description="Basic and acidic residues" evidence="5">
    <location>
        <begin position="291"/>
        <end position="305"/>
    </location>
</feature>
<name>A0A5C0ARF6_9BURK</name>
<dbReference type="GO" id="GO:0032993">
    <property type="term" value="C:protein-DNA complex"/>
    <property type="evidence" value="ECO:0007669"/>
    <property type="project" value="TreeGrafter"/>
</dbReference>
<feature type="region of interest" description="Disordered" evidence="5">
    <location>
        <begin position="291"/>
        <end position="319"/>
    </location>
</feature>
<dbReference type="KEGG" id="pacr:FXN63_01730"/>